<dbReference type="GO" id="GO:0043023">
    <property type="term" value="F:ribosomal large subunit binding"/>
    <property type="evidence" value="ECO:0007669"/>
    <property type="project" value="TreeGrafter"/>
</dbReference>
<dbReference type="Pfam" id="PF01765">
    <property type="entry name" value="RRF"/>
    <property type="match status" value="1"/>
</dbReference>
<dbReference type="InterPro" id="IPR002661">
    <property type="entry name" value="Ribosome_recyc_fac"/>
</dbReference>
<protein>
    <recommendedName>
        <fullName evidence="3">Ribosome-recycling factor</fullName>
        <shortName evidence="3">RRF</shortName>
    </recommendedName>
    <alternativeName>
        <fullName evidence="3">Ribosome-releasing factor</fullName>
    </alternativeName>
</protein>
<dbReference type="AlphaFoldDB" id="A0A955RKZ7"/>
<evidence type="ECO:0000256" key="2">
    <source>
        <dbReference type="ARBA" id="ARBA00022917"/>
    </source>
</evidence>
<dbReference type="CDD" id="cd00520">
    <property type="entry name" value="RRF"/>
    <property type="match status" value="1"/>
</dbReference>
<dbReference type="EMBL" id="JAGQLH010000056">
    <property type="protein sequence ID" value="MCA9385918.1"/>
    <property type="molecule type" value="Genomic_DNA"/>
</dbReference>
<evidence type="ECO:0000313" key="6">
    <source>
        <dbReference type="EMBL" id="MCA9385918.1"/>
    </source>
</evidence>
<keyword evidence="3" id="KW-0963">Cytoplasm</keyword>
<proteinExistence type="inferred from homology"/>
<dbReference type="PANTHER" id="PTHR20982:SF3">
    <property type="entry name" value="MITOCHONDRIAL RIBOSOME RECYCLING FACTOR PSEUDO 1"/>
    <property type="match status" value="1"/>
</dbReference>
<feature type="domain" description="Ribosome recycling factor" evidence="5">
    <location>
        <begin position="20"/>
        <end position="183"/>
    </location>
</feature>
<gene>
    <name evidence="3 6" type="primary">frr</name>
    <name evidence="6" type="ORF">KC717_04695</name>
</gene>
<keyword evidence="4" id="KW-0175">Coiled coil</keyword>
<reference evidence="6" key="1">
    <citation type="submission" date="2020-04" db="EMBL/GenBank/DDBJ databases">
        <authorList>
            <person name="Zhang T."/>
        </authorList>
    </citation>
    <scope>NUCLEOTIDE SEQUENCE</scope>
    <source>
        <strain evidence="6">HKST-UBA11</strain>
    </source>
</reference>
<dbReference type="SUPFAM" id="SSF55194">
    <property type="entry name" value="Ribosome recycling factor, RRF"/>
    <property type="match status" value="1"/>
</dbReference>
<name>A0A955RKZ7_9BACT</name>
<evidence type="ECO:0000256" key="3">
    <source>
        <dbReference type="HAMAP-Rule" id="MF_00040"/>
    </source>
</evidence>
<dbReference type="InterPro" id="IPR036191">
    <property type="entry name" value="RRF_sf"/>
</dbReference>
<evidence type="ECO:0000313" key="7">
    <source>
        <dbReference type="Proteomes" id="UP000754563"/>
    </source>
</evidence>
<evidence type="ECO:0000256" key="4">
    <source>
        <dbReference type="SAM" id="Coils"/>
    </source>
</evidence>
<evidence type="ECO:0000256" key="1">
    <source>
        <dbReference type="ARBA" id="ARBA00005912"/>
    </source>
</evidence>
<dbReference type="GO" id="GO:0005737">
    <property type="term" value="C:cytoplasm"/>
    <property type="evidence" value="ECO:0007669"/>
    <property type="project" value="UniProtKB-SubCell"/>
</dbReference>
<dbReference type="Gene3D" id="3.30.1360.40">
    <property type="match status" value="1"/>
</dbReference>
<comment type="subcellular location">
    <subcellularLocation>
        <location evidence="3">Cytoplasm</location>
    </subcellularLocation>
</comment>
<dbReference type="GO" id="GO:0006415">
    <property type="term" value="P:translational termination"/>
    <property type="evidence" value="ECO:0007669"/>
    <property type="project" value="UniProtKB-UniRule"/>
</dbReference>
<organism evidence="6 7">
    <name type="scientific">Candidatus Dojkabacteria bacterium</name>
    <dbReference type="NCBI Taxonomy" id="2099670"/>
    <lineage>
        <taxon>Bacteria</taxon>
        <taxon>Candidatus Dojkabacteria</taxon>
    </lineage>
</organism>
<dbReference type="HAMAP" id="MF_00040">
    <property type="entry name" value="RRF"/>
    <property type="match status" value="1"/>
</dbReference>
<dbReference type="PANTHER" id="PTHR20982">
    <property type="entry name" value="RIBOSOME RECYCLING FACTOR"/>
    <property type="match status" value="1"/>
</dbReference>
<keyword evidence="2 3" id="KW-0648">Protein biosynthesis</keyword>
<accession>A0A955RKZ7</accession>
<evidence type="ECO:0000259" key="5">
    <source>
        <dbReference type="Pfam" id="PF01765"/>
    </source>
</evidence>
<comment type="function">
    <text evidence="3">Responsible for the release of ribosomes from messenger RNA at the termination of protein biosynthesis. May increase the efficiency of translation by recycling ribosomes from one round of translation to another.</text>
</comment>
<dbReference type="FunFam" id="3.30.1360.40:FF:000001">
    <property type="entry name" value="Ribosome-recycling factor"/>
    <property type="match status" value="1"/>
</dbReference>
<comment type="caution">
    <text evidence="6">The sequence shown here is derived from an EMBL/GenBank/DDBJ whole genome shotgun (WGS) entry which is preliminary data.</text>
</comment>
<dbReference type="InterPro" id="IPR023584">
    <property type="entry name" value="Ribosome_recyc_fac_dom"/>
</dbReference>
<dbReference type="Gene3D" id="1.10.132.20">
    <property type="entry name" value="Ribosome-recycling factor"/>
    <property type="match status" value="1"/>
</dbReference>
<dbReference type="Proteomes" id="UP000754563">
    <property type="component" value="Unassembled WGS sequence"/>
</dbReference>
<feature type="coiled-coil region" evidence="4">
    <location>
        <begin position="114"/>
        <end position="173"/>
    </location>
</feature>
<comment type="similarity">
    <text evidence="1 3">Belongs to the RRF family.</text>
</comment>
<dbReference type="NCBIfam" id="TIGR00496">
    <property type="entry name" value="frr"/>
    <property type="match status" value="1"/>
</dbReference>
<sequence length="185" mass="20958">MSRTTYKELEGKIESTLQFLRDELKKIKSGRANPSIVEDILVEAYGDMQPIKNVATISVADPQLLTVQPWDKSLVEPISKGIQEANIGINPAVSGDLIRLPLPQLTEERRVEYVKLMKEKLEEARIAVRAVRKDVLVGLQNKEKDGDMGEDDLNRMEKHVQNVVDKANEEIEEIGTHKEEELMKV</sequence>
<reference evidence="6" key="2">
    <citation type="journal article" date="2021" name="Microbiome">
        <title>Successional dynamics and alternative stable states in a saline activated sludge microbial community over 9 years.</title>
        <authorList>
            <person name="Wang Y."/>
            <person name="Ye J."/>
            <person name="Ju F."/>
            <person name="Liu L."/>
            <person name="Boyd J.A."/>
            <person name="Deng Y."/>
            <person name="Parks D.H."/>
            <person name="Jiang X."/>
            <person name="Yin X."/>
            <person name="Woodcroft B.J."/>
            <person name="Tyson G.W."/>
            <person name="Hugenholtz P."/>
            <person name="Polz M.F."/>
            <person name="Zhang T."/>
        </authorList>
    </citation>
    <scope>NUCLEOTIDE SEQUENCE</scope>
    <source>
        <strain evidence="6">HKST-UBA11</strain>
    </source>
</reference>